<dbReference type="InterPro" id="IPR027479">
    <property type="entry name" value="S-Me-THD_N_sf"/>
</dbReference>
<dbReference type="AlphaFoldDB" id="S3BYB8"/>
<dbReference type="SUPFAM" id="SSF53067">
    <property type="entry name" value="Actin-like ATPase domain"/>
    <property type="match status" value="2"/>
</dbReference>
<dbReference type="Gene3D" id="3.30.420.40">
    <property type="match status" value="1"/>
</dbReference>
<dbReference type="OMA" id="RVNYSMP"/>
<dbReference type="VEuPathDB" id="FungiDB:F503_03033"/>
<dbReference type="PANTHER" id="PTHR11365">
    <property type="entry name" value="5-OXOPROLINASE RELATED"/>
    <property type="match status" value="1"/>
</dbReference>
<accession>S3BYB8</accession>
<dbReference type="InterPro" id="IPR024071">
    <property type="entry name" value="S-Me-THD_C_sf"/>
</dbReference>
<dbReference type="SUPFAM" id="SSF160991">
    <property type="entry name" value="CV3147-like"/>
    <property type="match status" value="1"/>
</dbReference>
<dbReference type="Pfam" id="PF01968">
    <property type="entry name" value="Hydantoinase_A"/>
    <property type="match status" value="1"/>
</dbReference>
<evidence type="ECO:0000259" key="2">
    <source>
        <dbReference type="Pfam" id="PF01968"/>
    </source>
</evidence>
<sequence length="1024" mass="108556">MAHFYRIGVDVGGTNTDAVLLDALAPRQSADRGVLALHKTPTTGPDVTDGIEAAVRRVLTDSGVPAEAVACLTIGTTHFVNALVEHDARRLSRVAIVRLSRSFTREVPPFSDFPPALRRLIDGGCCQYVDGGLHIDGAQEAPVREDQVVAACAEIRARGLSAVVVAGVFAPIDDRFRQEQQVRDWILRELPGADVVCSADVSQLGFLERENASILNASILRFARRTIRGFRAAMARLCLRCPLYLTQNDGTLIDAATAARLPIRTFSSGPTNSMRGAAYLGLSDRESTATLVVDIGGTTADVGVLLPSGFPRQANAYVTVAGVNINFAMPHIESIGLGGGSIVRVVDQPDGSPVKVTVGPDSVGYHIITKGTVFGGDVLTATDIAVAAAEIAKSADKSESGSEAEIIGNPALVRHLDPAVVAAVQARIQAMLEAVLDKMKTSPAPLPVLLVGGGSVVAPIAASLSGVSRVVCPPFHAVANAVGAAIAKVAGTVDAIQSTADRTTDQLLDQAKATAIERAIRLGAHPESVYIADVDVIPLQYVENQVRVIVRAVGELSLQGVQAMAKEEVEEVEEVEEDDEQEKNGSASGKAGAEHHQQAVPEPDPLTYRPTISRNPKSGVQEWIVSETDVKWIADGCYVLGCAGGGTPFSDALRIRDQLRAGYRSRIIDVASLHDDDVIYWGGHMGSPAVSNERMANDETEQAVAELKAHLGHEKIDAFIDLEIGGANGLQALTLGSTKYENCPAVDADFMGRAYPTYWQTTLSAYEDDALVPCAIASGDGITILMTRTNGDEIVDRALRASCAQMGSRVGMAARPTTKSIVQRCAVLNTFSLAWRLGRAIARAAATNTTSTVAEQMINECGGPGAAKLLFRGKIVAVDRRLHMGHSYGEIRIEQVRAADVESSEPEETEIAPVATGGFLTIPFKNENLYALHTAEDGSQTYLATVPDLISVIDSQSGRALGVPEFRYGVIVTVIGIVCSPRWTESPKGLAIGGPAAFGYDIPYKPLGTYVEPRSVISEYGEAE</sequence>
<dbReference type="Pfam" id="PF20906">
    <property type="entry name" value="S-Me-THD_C"/>
    <property type="match status" value="1"/>
</dbReference>
<dbReference type="InterPro" id="IPR045079">
    <property type="entry name" value="Oxoprolinase-like"/>
</dbReference>
<dbReference type="GO" id="GO:0016787">
    <property type="term" value="F:hydrolase activity"/>
    <property type="evidence" value="ECO:0007669"/>
    <property type="project" value="InterPro"/>
</dbReference>
<dbReference type="HOGENOM" id="CLU_007154_0_0_1"/>
<dbReference type="Gene3D" id="3.40.1610.10">
    <property type="entry name" value="CV3147-like domain"/>
    <property type="match status" value="1"/>
</dbReference>
<feature type="compositionally biased region" description="Acidic residues" evidence="1">
    <location>
        <begin position="569"/>
        <end position="581"/>
    </location>
</feature>
<evidence type="ECO:0000259" key="5">
    <source>
        <dbReference type="Pfam" id="PF20906"/>
    </source>
</evidence>
<dbReference type="Proteomes" id="UP000016923">
    <property type="component" value="Unassembled WGS sequence"/>
</dbReference>
<feature type="domain" description="Hydantoinase/oxoprolinase N-terminal" evidence="3">
    <location>
        <begin position="6"/>
        <end position="188"/>
    </location>
</feature>
<feature type="region of interest" description="Disordered" evidence="1">
    <location>
        <begin position="569"/>
        <end position="609"/>
    </location>
</feature>
<protein>
    <submittedName>
        <fullName evidence="6">Hydantoinase</fullName>
    </submittedName>
</protein>
<evidence type="ECO:0000256" key="1">
    <source>
        <dbReference type="SAM" id="MobiDB-lite"/>
    </source>
</evidence>
<dbReference type="EMBL" id="KE148154">
    <property type="protein sequence ID" value="EPE06204.1"/>
    <property type="molecule type" value="Genomic_DNA"/>
</dbReference>
<reference evidence="6 7" key="1">
    <citation type="journal article" date="2013" name="BMC Genomics">
        <title>The genome and transcriptome of the pine saprophyte Ophiostoma piceae, and a comparison with the bark beetle-associated pine pathogen Grosmannia clavigera.</title>
        <authorList>
            <person name="Haridas S."/>
            <person name="Wang Y."/>
            <person name="Lim L."/>
            <person name="Massoumi Alamouti S."/>
            <person name="Jackman S."/>
            <person name="Docking R."/>
            <person name="Robertson G."/>
            <person name="Birol I."/>
            <person name="Bohlmann J."/>
            <person name="Breuil C."/>
        </authorList>
    </citation>
    <scope>NUCLEOTIDE SEQUENCE [LARGE SCALE GENOMIC DNA]</scope>
    <source>
        <strain evidence="6 7">UAMH 11346</strain>
    </source>
</reference>
<proteinExistence type="predicted"/>
<dbReference type="InterPro" id="IPR010318">
    <property type="entry name" value="S-Me-THD_N"/>
</dbReference>
<dbReference type="InterPro" id="IPR043129">
    <property type="entry name" value="ATPase_NBD"/>
</dbReference>
<evidence type="ECO:0000259" key="4">
    <source>
        <dbReference type="Pfam" id="PF06032"/>
    </source>
</evidence>
<dbReference type="InterPro" id="IPR002821">
    <property type="entry name" value="Hydantoinase_A"/>
</dbReference>
<dbReference type="Pfam" id="PF06032">
    <property type="entry name" value="S-Me-THD_N"/>
    <property type="match status" value="1"/>
</dbReference>
<keyword evidence="7" id="KW-1185">Reference proteome</keyword>
<gene>
    <name evidence="6" type="ORF">F503_03033</name>
</gene>
<name>S3BYB8_OPHP1</name>
<dbReference type="FunFam" id="3.40.1610.10:FF:000001">
    <property type="entry name" value="Hydantoinase, putative"/>
    <property type="match status" value="1"/>
</dbReference>
<dbReference type="Pfam" id="PF05378">
    <property type="entry name" value="Hydant_A_N"/>
    <property type="match status" value="1"/>
</dbReference>
<dbReference type="Gene3D" id="2.40.390.10">
    <property type="entry name" value="CV3147-like"/>
    <property type="match status" value="1"/>
</dbReference>
<dbReference type="InterPro" id="IPR048350">
    <property type="entry name" value="S-Me-THD-like_C"/>
</dbReference>
<dbReference type="InterPro" id="IPR008040">
    <property type="entry name" value="Hydant_A_N"/>
</dbReference>
<feature type="domain" description="S-Me-THD N-terminal" evidence="4">
    <location>
        <begin position="628"/>
        <end position="787"/>
    </location>
</feature>
<feature type="domain" description="Hydantoinase A/oxoprolinase" evidence="2">
    <location>
        <begin position="209"/>
        <end position="490"/>
    </location>
</feature>
<evidence type="ECO:0000259" key="3">
    <source>
        <dbReference type="Pfam" id="PF05378"/>
    </source>
</evidence>
<organism evidence="6 7">
    <name type="scientific">Ophiostoma piceae (strain UAMH 11346)</name>
    <name type="common">Sap stain fungus</name>
    <dbReference type="NCBI Taxonomy" id="1262450"/>
    <lineage>
        <taxon>Eukaryota</taxon>
        <taxon>Fungi</taxon>
        <taxon>Dikarya</taxon>
        <taxon>Ascomycota</taxon>
        <taxon>Pezizomycotina</taxon>
        <taxon>Sordariomycetes</taxon>
        <taxon>Sordariomycetidae</taxon>
        <taxon>Ophiostomatales</taxon>
        <taxon>Ophiostomataceae</taxon>
        <taxon>Ophiostoma</taxon>
    </lineage>
</organism>
<evidence type="ECO:0000313" key="6">
    <source>
        <dbReference type="EMBL" id="EPE06204.1"/>
    </source>
</evidence>
<dbReference type="OrthoDB" id="5404895at2759"/>
<dbReference type="eggNOG" id="ENOG502QQBE">
    <property type="taxonomic scope" value="Eukaryota"/>
</dbReference>
<dbReference type="PANTHER" id="PTHR11365:SF10">
    <property type="entry name" value="HYDANTOINASE_OXOPROLINASE"/>
    <property type="match status" value="1"/>
</dbReference>
<feature type="domain" description="S-Me-THD-like C-terminal" evidence="5">
    <location>
        <begin position="792"/>
        <end position="1007"/>
    </location>
</feature>
<evidence type="ECO:0000313" key="7">
    <source>
        <dbReference type="Proteomes" id="UP000016923"/>
    </source>
</evidence>